<gene>
    <name evidence="20" type="ORF">B0H16DRAFT_1891440</name>
</gene>
<evidence type="ECO:0000256" key="6">
    <source>
        <dbReference type="ARBA" id="ARBA00022679"/>
    </source>
</evidence>
<name>A0AAD7MYW1_9AGAR</name>
<dbReference type="GO" id="GO:0010276">
    <property type="term" value="F:phytol kinase activity"/>
    <property type="evidence" value="ECO:0007669"/>
    <property type="project" value="UniProtKB-EC"/>
</dbReference>
<dbReference type="InterPro" id="IPR002893">
    <property type="entry name" value="Znf_MYND"/>
</dbReference>
<dbReference type="Pfam" id="PF01753">
    <property type="entry name" value="zf-MYND"/>
    <property type="match status" value="1"/>
</dbReference>
<comment type="similarity">
    <text evidence="3">Belongs to the polyprenol kinase family.</text>
</comment>
<evidence type="ECO:0000256" key="8">
    <source>
        <dbReference type="ARBA" id="ARBA00022723"/>
    </source>
</evidence>
<dbReference type="GO" id="GO:0008270">
    <property type="term" value="F:zinc ion binding"/>
    <property type="evidence" value="ECO:0007669"/>
    <property type="project" value="UniProtKB-KW"/>
</dbReference>
<keyword evidence="4" id="KW-0150">Chloroplast</keyword>
<evidence type="ECO:0000256" key="7">
    <source>
        <dbReference type="ARBA" id="ARBA00022692"/>
    </source>
</evidence>
<dbReference type="Proteomes" id="UP001215598">
    <property type="component" value="Unassembled WGS sequence"/>
</dbReference>
<keyword evidence="7" id="KW-0812">Transmembrane</keyword>
<keyword evidence="12" id="KW-0809">Transit peptide</keyword>
<keyword evidence="6" id="KW-0808">Transferase</keyword>
<comment type="catalytic activity">
    <reaction evidence="17">
        <text>phytol + CTP = phytyl phosphate + CDP + H(+)</text>
        <dbReference type="Rhea" id="RHEA:38055"/>
        <dbReference type="ChEBI" id="CHEBI:15378"/>
        <dbReference type="ChEBI" id="CHEBI:17327"/>
        <dbReference type="ChEBI" id="CHEBI:37563"/>
        <dbReference type="ChEBI" id="CHEBI:58069"/>
        <dbReference type="ChEBI" id="CHEBI:75483"/>
        <dbReference type="EC" id="2.7.1.182"/>
    </reaction>
</comment>
<dbReference type="PANTHER" id="PTHR32523:SF8">
    <property type="entry name" value="DOLICHOL KINASE"/>
    <property type="match status" value="1"/>
</dbReference>
<dbReference type="AlphaFoldDB" id="A0AAD7MYW1"/>
<evidence type="ECO:0000256" key="2">
    <source>
        <dbReference type="ARBA" id="ARBA00004229"/>
    </source>
</evidence>
<evidence type="ECO:0000256" key="10">
    <source>
        <dbReference type="ARBA" id="ARBA00022777"/>
    </source>
</evidence>
<comment type="caution">
    <text evidence="20">The sequence shown here is derived from an EMBL/GenBank/DDBJ whole genome shotgun (WGS) entry which is preliminary data.</text>
</comment>
<keyword evidence="10" id="KW-0418">Kinase</keyword>
<accession>A0AAD7MYW1</accession>
<evidence type="ECO:0000256" key="17">
    <source>
        <dbReference type="ARBA" id="ARBA00048889"/>
    </source>
</evidence>
<dbReference type="PANTHER" id="PTHR32523">
    <property type="entry name" value="PHYTOL KINASE 1, CHLOROPLASTIC"/>
    <property type="match status" value="1"/>
</dbReference>
<feature type="domain" description="MYND-type" evidence="19">
    <location>
        <begin position="418"/>
        <end position="461"/>
    </location>
</feature>
<evidence type="ECO:0000256" key="14">
    <source>
        <dbReference type="ARBA" id="ARBA00023136"/>
    </source>
</evidence>
<evidence type="ECO:0000256" key="1">
    <source>
        <dbReference type="ARBA" id="ARBA00004141"/>
    </source>
</evidence>
<keyword evidence="5" id="KW-0934">Plastid</keyword>
<evidence type="ECO:0000256" key="3">
    <source>
        <dbReference type="ARBA" id="ARBA00010794"/>
    </source>
</evidence>
<sequence length="596" mass="67309">MHSALLFKRLNEIDSATYRRLAHSAAKGSLQSLGHLKRSLARTTRTFSDTDVVHMLPVFYANLDPSAIPAVADLDTSSTLPSLECAALALNMLQVVTCLRGYPEDVSLELWPRVWQWIDFFHEYREFFNEHRNDVFRAGPIDARVYITWGLLLMAFREHPPTEHLMSKQPGVDAFCTRAWMLTLDVAEDERAEVFAKAQFMRLLNPANPRTLREMRIEAGGTYDDLAVIMVRHITRAIPRQASGASFFAAIGTVLNEADDRSGLLNAALLANGVVEALLKAIPLLDKVTHPVIPSMRSSFLTLIARKLITPPGYTWISRALDAGLLNVLVTLPLQGPGNVDTQVVELIQLILPAMVYYPIVSRMAQCIQAADRLIKSSFQKSRVYPAWLNLKNLYEERLQVLKAFKSRQRPSQKACDNPECDTGIDAKANFKRCGGCESVYYCSTECQVSDWKVGGHRTTCQHLRSIRFQDPLSSRDRSFLRTVMHRDYELSKGTKTQASYYLLFDYTQGRIELKLKLIPPAGGQRDAQGRDWAALWTDYSMRVERSRGTMALHLMAVKEGTARRLRLFPLRSASKRIRENAPEESGPGELVVRIH</sequence>
<keyword evidence="11" id="KW-0862">Zinc</keyword>
<evidence type="ECO:0000256" key="5">
    <source>
        <dbReference type="ARBA" id="ARBA00022640"/>
    </source>
</evidence>
<dbReference type="InterPro" id="IPR039606">
    <property type="entry name" value="Phytol/farnesol_kinase"/>
</dbReference>
<evidence type="ECO:0000256" key="4">
    <source>
        <dbReference type="ARBA" id="ARBA00022528"/>
    </source>
</evidence>
<dbReference type="SUPFAM" id="SSF144232">
    <property type="entry name" value="HIT/MYND zinc finger-like"/>
    <property type="match status" value="1"/>
</dbReference>
<dbReference type="EC" id="2.7.1.182" evidence="16"/>
<evidence type="ECO:0000256" key="18">
    <source>
        <dbReference type="PROSITE-ProRule" id="PRU00134"/>
    </source>
</evidence>
<proteinExistence type="inferred from homology"/>
<dbReference type="Gene3D" id="6.10.140.2220">
    <property type="match status" value="1"/>
</dbReference>
<dbReference type="PROSITE" id="PS50865">
    <property type="entry name" value="ZF_MYND_2"/>
    <property type="match status" value="1"/>
</dbReference>
<comment type="pathway">
    <text evidence="15">Cofactor biosynthesis; tocopherol biosynthesis.</text>
</comment>
<reference evidence="20" key="1">
    <citation type="submission" date="2023-03" db="EMBL/GenBank/DDBJ databases">
        <title>Massive genome expansion in bonnet fungi (Mycena s.s.) driven by repeated elements and novel gene families across ecological guilds.</title>
        <authorList>
            <consortium name="Lawrence Berkeley National Laboratory"/>
            <person name="Harder C.B."/>
            <person name="Miyauchi S."/>
            <person name="Viragh M."/>
            <person name="Kuo A."/>
            <person name="Thoen E."/>
            <person name="Andreopoulos B."/>
            <person name="Lu D."/>
            <person name="Skrede I."/>
            <person name="Drula E."/>
            <person name="Henrissat B."/>
            <person name="Morin E."/>
            <person name="Kohler A."/>
            <person name="Barry K."/>
            <person name="LaButti K."/>
            <person name="Morin E."/>
            <person name="Salamov A."/>
            <person name="Lipzen A."/>
            <person name="Mereny Z."/>
            <person name="Hegedus B."/>
            <person name="Baldrian P."/>
            <person name="Stursova M."/>
            <person name="Weitz H."/>
            <person name="Taylor A."/>
            <person name="Grigoriev I.V."/>
            <person name="Nagy L.G."/>
            <person name="Martin F."/>
            <person name="Kauserud H."/>
        </authorList>
    </citation>
    <scope>NUCLEOTIDE SEQUENCE</scope>
    <source>
        <strain evidence="20">CBHHK182m</strain>
    </source>
</reference>
<evidence type="ECO:0000256" key="9">
    <source>
        <dbReference type="ARBA" id="ARBA00022771"/>
    </source>
</evidence>
<organism evidence="20 21">
    <name type="scientific">Mycena metata</name>
    <dbReference type="NCBI Taxonomy" id="1033252"/>
    <lineage>
        <taxon>Eukaryota</taxon>
        <taxon>Fungi</taxon>
        <taxon>Dikarya</taxon>
        <taxon>Basidiomycota</taxon>
        <taxon>Agaricomycotina</taxon>
        <taxon>Agaricomycetes</taxon>
        <taxon>Agaricomycetidae</taxon>
        <taxon>Agaricales</taxon>
        <taxon>Marasmiineae</taxon>
        <taxon>Mycenaceae</taxon>
        <taxon>Mycena</taxon>
    </lineage>
</organism>
<keyword evidence="8" id="KW-0479">Metal-binding</keyword>
<evidence type="ECO:0000256" key="11">
    <source>
        <dbReference type="ARBA" id="ARBA00022833"/>
    </source>
</evidence>
<evidence type="ECO:0000313" key="20">
    <source>
        <dbReference type="EMBL" id="KAJ7738122.1"/>
    </source>
</evidence>
<evidence type="ECO:0000259" key="19">
    <source>
        <dbReference type="PROSITE" id="PS50865"/>
    </source>
</evidence>
<comment type="subcellular location">
    <subcellularLocation>
        <location evidence="1">Membrane</location>
        <topology evidence="1">Multi-pass membrane protein</topology>
    </subcellularLocation>
    <subcellularLocation>
        <location evidence="2">Plastid</location>
        <location evidence="2">Chloroplast</location>
    </subcellularLocation>
</comment>
<evidence type="ECO:0000256" key="16">
    <source>
        <dbReference type="ARBA" id="ARBA00039024"/>
    </source>
</evidence>
<keyword evidence="21" id="KW-1185">Reference proteome</keyword>
<evidence type="ECO:0000313" key="21">
    <source>
        <dbReference type="Proteomes" id="UP001215598"/>
    </source>
</evidence>
<keyword evidence="9 18" id="KW-0863">Zinc-finger</keyword>
<keyword evidence="14" id="KW-0472">Membrane</keyword>
<evidence type="ECO:0000256" key="13">
    <source>
        <dbReference type="ARBA" id="ARBA00022989"/>
    </source>
</evidence>
<dbReference type="EMBL" id="JARKIB010000113">
    <property type="protein sequence ID" value="KAJ7738122.1"/>
    <property type="molecule type" value="Genomic_DNA"/>
</dbReference>
<evidence type="ECO:0000256" key="15">
    <source>
        <dbReference type="ARBA" id="ARBA00024015"/>
    </source>
</evidence>
<keyword evidence="13" id="KW-1133">Transmembrane helix</keyword>
<dbReference type="GO" id="GO:0016020">
    <property type="term" value="C:membrane"/>
    <property type="evidence" value="ECO:0007669"/>
    <property type="project" value="UniProtKB-SubCell"/>
</dbReference>
<evidence type="ECO:0000256" key="12">
    <source>
        <dbReference type="ARBA" id="ARBA00022946"/>
    </source>
</evidence>
<protein>
    <recommendedName>
        <fullName evidence="16">phytol kinase</fullName>
        <ecNumber evidence="16">2.7.1.182</ecNumber>
    </recommendedName>
</protein>